<evidence type="ECO:0000313" key="2">
    <source>
        <dbReference type="Proteomes" id="UP000001304"/>
    </source>
</evidence>
<dbReference type="BioCyc" id="IAGG583356:GHAH-607-MONOMER"/>
<evidence type="ECO:0000313" key="1">
    <source>
        <dbReference type="EMBL" id="ADM27441.1"/>
    </source>
</evidence>
<keyword evidence="2" id="KW-1185">Reference proteome</keyword>
<dbReference type="HOGENOM" id="CLU_2820778_0_0_2"/>
<accession>E0SSG9</accession>
<dbReference type="EMBL" id="CP002098">
    <property type="protein sequence ID" value="ADM27441.1"/>
    <property type="molecule type" value="Genomic_DNA"/>
</dbReference>
<organism evidence="1 2">
    <name type="scientific">Ignisphaera aggregans (strain DSM 17230 / JCM 13409 / AQ1.S1)</name>
    <dbReference type="NCBI Taxonomy" id="583356"/>
    <lineage>
        <taxon>Archaea</taxon>
        <taxon>Thermoproteota</taxon>
        <taxon>Thermoprotei</taxon>
        <taxon>Desulfurococcales</taxon>
        <taxon>Desulfurococcaceae</taxon>
        <taxon>Ignisphaera</taxon>
    </lineage>
</organism>
<dbReference type="KEGG" id="iag:Igag_0607"/>
<reference evidence="1 2" key="1">
    <citation type="journal article" date="2010" name="Stand. Genomic Sci.">
        <title>Complete genome sequence of Ignisphaera aggregans type strain (AQ1.S1).</title>
        <authorList>
            <person name="Goker M."/>
            <person name="Held B."/>
            <person name="Lapidus A."/>
            <person name="Nolan M."/>
            <person name="Spring S."/>
            <person name="Yasawong M."/>
            <person name="Lucas S."/>
            <person name="Glavina Del Rio T."/>
            <person name="Tice H."/>
            <person name="Cheng J.F."/>
            <person name="Goodwin L."/>
            <person name="Tapia R."/>
            <person name="Pitluck S."/>
            <person name="Liolios K."/>
            <person name="Ivanova N."/>
            <person name="Mavromatis K."/>
            <person name="Mikhailova N."/>
            <person name="Pati A."/>
            <person name="Chen A."/>
            <person name="Palaniappan K."/>
            <person name="Brambilla E."/>
            <person name="Land M."/>
            <person name="Hauser L."/>
            <person name="Chang Y.J."/>
            <person name="Jeffries C.D."/>
            <person name="Brettin T."/>
            <person name="Detter J.C."/>
            <person name="Han C."/>
            <person name="Rohde M."/>
            <person name="Sikorski J."/>
            <person name="Woyke T."/>
            <person name="Bristow J."/>
            <person name="Eisen J.A."/>
            <person name="Markowitz V."/>
            <person name="Hugenholtz P."/>
            <person name="Kyrpides N.C."/>
            <person name="Klenk H.P."/>
        </authorList>
    </citation>
    <scope>NUCLEOTIDE SEQUENCE [LARGE SCALE GENOMIC DNA]</scope>
    <source>
        <strain evidence="2">DSM 17230 / JCM 13409 / AQ1.S1</strain>
    </source>
</reference>
<dbReference type="Proteomes" id="UP000001304">
    <property type="component" value="Chromosome"/>
</dbReference>
<proteinExistence type="predicted"/>
<sequence>MVLLWSCLSNKFLEFIEICISDFGEIPMVLKERIGYIHEVSRDRIGRIYPKDEVSVYNYKSEAKKK</sequence>
<gene>
    <name evidence="1" type="ordered locus">Igag_0607</name>
</gene>
<name>E0SSG9_IGNAA</name>
<protein>
    <submittedName>
        <fullName evidence="1">Uncharacterized protein</fullName>
    </submittedName>
</protein>
<dbReference type="AlphaFoldDB" id="E0SSG9"/>